<dbReference type="EMBL" id="MEIP01000011">
    <property type="protein sequence ID" value="PIT49104.1"/>
    <property type="molecule type" value="Genomic_DNA"/>
</dbReference>
<evidence type="ECO:0000313" key="10">
    <source>
        <dbReference type="Proteomes" id="UP000229970"/>
    </source>
</evidence>
<comment type="caution">
    <text evidence="6">The sequence shown here is derived from an EMBL/GenBank/DDBJ whole genome shotgun (WGS) entry which is preliminary data.</text>
</comment>
<evidence type="ECO:0000313" key="9">
    <source>
        <dbReference type="EMBL" id="PIT49104.1"/>
    </source>
</evidence>
<protein>
    <submittedName>
        <fullName evidence="6">Uncharacterized protein</fullName>
    </submittedName>
</protein>
<dbReference type="EMBL" id="MEIP01000013">
    <property type="protein sequence ID" value="PIT48375.1"/>
    <property type="molecule type" value="Genomic_DNA"/>
</dbReference>
<evidence type="ECO:0000313" key="7">
    <source>
        <dbReference type="EMBL" id="PIT47304.1"/>
    </source>
</evidence>
<dbReference type="SUPFAM" id="SSF55315">
    <property type="entry name" value="L30e-like"/>
    <property type="match status" value="1"/>
</dbReference>
<dbReference type="InterPro" id="IPR029064">
    <property type="entry name" value="Ribosomal_eL30-like_sf"/>
</dbReference>
<evidence type="ECO:0000256" key="3">
    <source>
        <dbReference type="ARBA" id="ARBA00022679"/>
    </source>
</evidence>
<dbReference type="Proteomes" id="UP000229970">
    <property type="component" value="Unassembled WGS sequence"/>
</dbReference>
<dbReference type="EMBL" id="MEIP01000025">
    <property type="protein sequence ID" value="PIT45296.1"/>
    <property type="molecule type" value="Genomic_DNA"/>
</dbReference>
<evidence type="ECO:0000313" key="8">
    <source>
        <dbReference type="EMBL" id="PIT48375.1"/>
    </source>
</evidence>
<dbReference type="EMBL" id="MEIP01000018">
    <property type="protein sequence ID" value="PIT47304.1"/>
    <property type="molecule type" value="Genomic_DNA"/>
</dbReference>
<evidence type="ECO:0000256" key="1">
    <source>
        <dbReference type="ARBA" id="ARBA00007228"/>
    </source>
</evidence>
<gene>
    <name evidence="9" type="ORF">BHC46_02370</name>
    <name evidence="8" type="ORF">BHC46_03915</name>
    <name evidence="7" type="ORF">BHC46_07540</name>
    <name evidence="6" type="ORF">BHC46_09245</name>
</gene>
<dbReference type="AlphaFoldDB" id="A0A2N9XDJ0"/>
<dbReference type="InterPro" id="IPR029026">
    <property type="entry name" value="tRNA_m1G_MTases_N"/>
</dbReference>
<dbReference type="CDD" id="cd18095">
    <property type="entry name" value="SpoU-like_rRNA-MTase"/>
    <property type="match status" value="1"/>
</dbReference>
<dbReference type="Pfam" id="PF22435">
    <property type="entry name" value="MRM3-like_sub_bind"/>
    <property type="match status" value="1"/>
</dbReference>
<dbReference type="Pfam" id="PF00588">
    <property type="entry name" value="SpoU_methylase"/>
    <property type="match status" value="1"/>
</dbReference>
<evidence type="ECO:0000256" key="2">
    <source>
        <dbReference type="ARBA" id="ARBA00022603"/>
    </source>
</evidence>
<dbReference type="PANTHER" id="PTHR43191">
    <property type="entry name" value="RRNA METHYLTRANSFERASE 3"/>
    <property type="match status" value="1"/>
</dbReference>
<dbReference type="Gene3D" id="3.30.1330.30">
    <property type="match status" value="1"/>
</dbReference>
<evidence type="ECO:0000313" key="6">
    <source>
        <dbReference type="EMBL" id="PIT45296.1"/>
    </source>
</evidence>
<dbReference type="InterPro" id="IPR051259">
    <property type="entry name" value="rRNA_Methyltransferase"/>
</dbReference>
<keyword evidence="3" id="KW-0808">Transferase</keyword>
<keyword evidence="2" id="KW-0489">Methyltransferase</keyword>
<evidence type="ECO:0000259" key="5">
    <source>
        <dbReference type="Pfam" id="PF22435"/>
    </source>
</evidence>
<dbReference type="RefSeq" id="WP_100101515.1">
    <property type="nucleotide sequence ID" value="NZ_MEIP01000011.1"/>
</dbReference>
<dbReference type="GO" id="GO:0003723">
    <property type="term" value="F:RNA binding"/>
    <property type="evidence" value="ECO:0007669"/>
    <property type="project" value="InterPro"/>
</dbReference>
<dbReference type="GO" id="GO:0008173">
    <property type="term" value="F:RNA methyltransferase activity"/>
    <property type="evidence" value="ECO:0007669"/>
    <property type="project" value="InterPro"/>
</dbReference>
<feature type="domain" description="tRNA/rRNA methyltransferase SpoU type" evidence="4">
    <location>
        <begin position="116"/>
        <end position="253"/>
    </location>
</feature>
<feature type="domain" description="MRM3-like substrate binding" evidence="5">
    <location>
        <begin position="11"/>
        <end position="96"/>
    </location>
</feature>
<dbReference type="GO" id="GO:0006396">
    <property type="term" value="P:RNA processing"/>
    <property type="evidence" value="ECO:0007669"/>
    <property type="project" value="InterPro"/>
</dbReference>
<dbReference type="Gene3D" id="3.40.1280.10">
    <property type="match status" value="1"/>
</dbReference>
<dbReference type="PANTHER" id="PTHR43191:SF2">
    <property type="entry name" value="RRNA METHYLTRANSFERASE 3, MITOCHONDRIAL"/>
    <property type="match status" value="1"/>
</dbReference>
<accession>A0A2N9XDJ0</accession>
<proteinExistence type="inferred from homology"/>
<dbReference type="SUPFAM" id="SSF75217">
    <property type="entry name" value="alpha/beta knot"/>
    <property type="match status" value="1"/>
</dbReference>
<comment type="similarity">
    <text evidence="1">Belongs to the class IV-like SAM-binding methyltransferase superfamily. RNA methyltransferase TrmH family.</text>
</comment>
<dbReference type="InterPro" id="IPR053888">
    <property type="entry name" value="MRM3-like_sub_bind"/>
</dbReference>
<name>A0A2N9XDJ0_9NEIS</name>
<dbReference type="InterPro" id="IPR029028">
    <property type="entry name" value="Alpha/beta_knot_MTases"/>
</dbReference>
<dbReference type="GO" id="GO:0032259">
    <property type="term" value="P:methylation"/>
    <property type="evidence" value="ECO:0007669"/>
    <property type="project" value="UniProtKB-KW"/>
</dbReference>
<reference evidence="6 10" key="1">
    <citation type="journal article" date="2017" name="MBio">
        <title>Type VI secretion-mediated competition in the bee gut microbiome.</title>
        <authorList>
            <person name="Steele M.I."/>
            <person name="Kwong W.K."/>
            <person name="Powell J.E."/>
            <person name="Whiteley M."/>
            <person name="Moran N.A."/>
        </authorList>
    </citation>
    <scope>NUCLEOTIDE SEQUENCE [LARGE SCALE GENOMIC DNA]</scope>
    <source>
        <strain evidence="6 10">Ruf1-X</strain>
    </source>
</reference>
<evidence type="ECO:0000259" key="4">
    <source>
        <dbReference type="Pfam" id="PF00588"/>
    </source>
</evidence>
<organism evidence="6 10">
    <name type="scientific">Snodgrassella alvi</name>
    <dbReference type="NCBI Taxonomy" id="1196083"/>
    <lineage>
        <taxon>Bacteria</taxon>
        <taxon>Pseudomonadati</taxon>
        <taxon>Pseudomonadota</taxon>
        <taxon>Betaproteobacteria</taxon>
        <taxon>Neisseriales</taxon>
        <taxon>Neisseriaceae</taxon>
        <taxon>Snodgrassella</taxon>
    </lineage>
</organism>
<dbReference type="InterPro" id="IPR001537">
    <property type="entry name" value="SpoU_MeTrfase"/>
</dbReference>
<sequence>MSHKIIQSASNSELKHLSRLIVQSHYRFQHKLAVLEGIHLIQTFMQAGHSIQTLYVPQLRVFDNEIAALIAQLPEQKVVFVADYLLDKISDLVNSKEPVAIVQLLADTDTADIGDVVLLERVQDPGNVGTILRSALAAGINNIVLSKDSVDVWSPKVLRAAMGAHAYLKIQTVTDLAVWCADYTCPLYATALSTSAKSIYSLNLTQPAGWLFGNEGSGLSAKILQAVSRHVIIPMSGQTESLNVAMAATICLFEQQRQRLQTRGILDN</sequence>